<organism evidence="2 3">
    <name type="scientific">Myxoma virus</name>
    <dbReference type="NCBI Taxonomy" id="10273"/>
    <lineage>
        <taxon>Viruses</taxon>
        <taxon>Varidnaviria</taxon>
        <taxon>Bamfordvirae</taxon>
        <taxon>Nucleocytoviricota</taxon>
        <taxon>Pokkesviricetes</taxon>
        <taxon>Chitovirales</taxon>
        <taxon>Poxviridae</taxon>
        <taxon>Chordopoxvirinae</taxon>
        <taxon>Leporipoxvirus</taxon>
        <taxon>Leporipoxvirus myxoma</taxon>
    </lineage>
</organism>
<name>A0A481N1Z3_9POXV</name>
<gene>
    <name evidence="2" type="primary">m106L</name>
</gene>
<dbReference type="InterPro" id="IPR004251">
    <property type="entry name" value="Pox_virus_G9/A16"/>
</dbReference>
<evidence type="ECO:0000313" key="2">
    <source>
        <dbReference type="EMBL" id="QAV34588.1"/>
    </source>
</evidence>
<protein>
    <submittedName>
        <fullName evidence="2">M106L</fullName>
    </submittedName>
</protein>
<proteinExistence type="predicted"/>
<dbReference type="Pfam" id="PF03003">
    <property type="entry name" value="Pox_G9-A16"/>
    <property type="match status" value="1"/>
</dbReference>
<keyword evidence="1" id="KW-0472">Membrane</keyword>
<dbReference type="EMBL" id="MK388094">
    <property type="protein sequence ID" value="QAV34588.1"/>
    <property type="molecule type" value="Genomic_DNA"/>
</dbReference>
<feature type="transmembrane region" description="Helical" evidence="1">
    <location>
        <begin position="340"/>
        <end position="362"/>
    </location>
</feature>
<sequence>MGGYVSVTDIKVRNDPGDYNKKQMFINFNYPKYNKVVSFYEDENIYRKEESEIHPKFCLTETMDPSHCGTFLSDELSKKYVLTRGEPCRSFTFRPGSFIIYNGDINERYIDNQIPDSAKAYIAKGYRCRFVKKDYMIMDKEIEGCCTSPHAGCPGHLNNGYVTSHCDTYMDPFCTANPGNSQCLTWLRTKRKIALETYSQICATEMEERHCSEFVRVARPDYFTFADNALIKFCDRNKANKNCWCVTSPSKTITDEKYLGPRVCWLHECTDKSKDRKWLLFDQDVQRSRCKYTGCSINVNELTLENSNADLVAECKGLKTVTGDIDPGVPKKPPPPKRPFFFSFVISFICIAVLFYFVAVFYRKKIKTRDINVRRR</sequence>
<reference evidence="2 3" key="1">
    <citation type="journal article" date="2019" name="J. Virol.">
        <title>Punctuated evolution of myxoma virus: rapid and disjunct evolution of a recent viral lineage in Australia.</title>
        <authorList>
            <person name="Eden J.-S."/>
            <person name="Kerr P.J."/>
            <person name="Holmes E.C."/>
        </authorList>
    </citation>
    <scope>NUCLEOTIDE SEQUENCE [LARGE SCALE GENOMIC DNA]</scope>
    <source>
        <strain evidence="2">Aust/SA/Coomandook/12-2013</strain>
    </source>
</reference>
<evidence type="ECO:0000313" key="3">
    <source>
        <dbReference type="Proteomes" id="UP000294706"/>
    </source>
</evidence>
<accession>A0A481N1Z3</accession>
<dbReference type="Proteomes" id="UP000294706">
    <property type="component" value="Segment"/>
</dbReference>
<evidence type="ECO:0000256" key="1">
    <source>
        <dbReference type="SAM" id="Phobius"/>
    </source>
</evidence>
<keyword evidence="1" id="KW-1133">Transmembrane helix</keyword>
<keyword evidence="1" id="KW-0812">Transmembrane</keyword>